<accession>A0A9X4KRX1</accession>
<gene>
    <name evidence="1" type="ORF">OMP40_06770</name>
</gene>
<proteinExistence type="predicted"/>
<reference evidence="1" key="1">
    <citation type="submission" date="2022-10" db="EMBL/GenBank/DDBJ databases">
        <title>Comparative genomic analysis of Cohnella hashimotonis sp. nov., isolated from the International Space Station.</title>
        <authorList>
            <person name="Simpson A."/>
            <person name="Venkateswaran K."/>
        </authorList>
    </citation>
    <scope>NUCLEOTIDE SEQUENCE</scope>
    <source>
        <strain evidence="1">DSM 28161</strain>
    </source>
</reference>
<dbReference type="Proteomes" id="UP001153404">
    <property type="component" value="Unassembled WGS sequence"/>
</dbReference>
<sequence length="143" mass="16330">MKEFKKALDTVGSIQNITLTQLARNGRILFVEGDYDYKILRRFARQLGLIELASGNDITAFESGGFSSWEKIKSFAWGFKSTINKSLHIGAVFDRDYRSDEELRKINEELNEHLDFAHIHLKKGDGKLFISSGDIRKSLEKST</sequence>
<dbReference type="RefSeq" id="WP_277530218.1">
    <property type="nucleotide sequence ID" value="NZ_JAPDIA010000003.1"/>
</dbReference>
<organism evidence="1 2">
    <name type="scientific">Cohnella rhizosphaerae</name>
    <dbReference type="NCBI Taxonomy" id="1457232"/>
    <lineage>
        <taxon>Bacteria</taxon>
        <taxon>Bacillati</taxon>
        <taxon>Bacillota</taxon>
        <taxon>Bacilli</taxon>
        <taxon>Bacillales</taxon>
        <taxon>Paenibacillaceae</taxon>
        <taxon>Cohnella</taxon>
    </lineage>
</organism>
<keyword evidence="2" id="KW-1185">Reference proteome</keyword>
<dbReference type="EMBL" id="JAPDIA010000003">
    <property type="protein sequence ID" value="MDG0809116.1"/>
    <property type="molecule type" value="Genomic_DNA"/>
</dbReference>
<name>A0A9X4KRX1_9BACL</name>
<protein>
    <submittedName>
        <fullName evidence="1">Uncharacterized protein</fullName>
    </submittedName>
</protein>
<evidence type="ECO:0000313" key="2">
    <source>
        <dbReference type="Proteomes" id="UP001153404"/>
    </source>
</evidence>
<evidence type="ECO:0000313" key="1">
    <source>
        <dbReference type="EMBL" id="MDG0809116.1"/>
    </source>
</evidence>
<comment type="caution">
    <text evidence="1">The sequence shown here is derived from an EMBL/GenBank/DDBJ whole genome shotgun (WGS) entry which is preliminary data.</text>
</comment>
<dbReference type="AlphaFoldDB" id="A0A9X4KRX1"/>